<feature type="domain" description="DUF4055" evidence="1">
    <location>
        <begin position="260"/>
        <end position="390"/>
    </location>
</feature>
<dbReference type="AlphaFoldDB" id="E5Y9S1"/>
<dbReference type="GeneID" id="78084673"/>
<dbReference type="Proteomes" id="UP000006034">
    <property type="component" value="Unassembled WGS sequence"/>
</dbReference>
<dbReference type="OrthoDB" id="6668483at2"/>
<dbReference type="RefSeq" id="WP_005029174.1">
    <property type="nucleotide sequence ID" value="NZ_KE150238.1"/>
</dbReference>
<keyword evidence="3" id="KW-1185">Reference proteome</keyword>
<accession>E5Y9S1</accession>
<evidence type="ECO:0000313" key="3">
    <source>
        <dbReference type="Proteomes" id="UP000006034"/>
    </source>
</evidence>
<protein>
    <recommendedName>
        <fullName evidence="1">DUF4055 domain-containing protein</fullName>
    </recommendedName>
</protein>
<dbReference type="STRING" id="563192.HMPREF0179_02939"/>
<name>E5Y9S1_BILW3</name>
<evidence type="ECO:0000313" key="2">
    <source>
        <dbReference type="EMBL" id="EFV43198.1"/>
    </source>
</evidence>
<gene>
    <name evidence="2" type="ORF">HMPREF0179_02939</name>
</gene>
<comment type="caution">
    <text evidence="2">The sequence shown here is derived from an EMBL/GenBank/DDBJ whole genome shotgun (WGS) entry which is preliminary data.</text>
</comment>
<organism evidence="2 3">
    <name type="scientific">Bilophila wadsworthia (strain 3_1_6)</name>
    <dbReference type="NCBI Taxonomy" id="563192"/>
    <lineage>
        <taxon>Bacteria</taxon>
        <taxon>Pseudomonadati</taxon>
        <taxon>Thermodesulfobacteriota</taxon>
        <taxon>Desulfovibrionia</taxon>
        <taxon>Desulfovibrionales</taxon>
        <taxon>Desulfovibrionaceae</taxon>
        <taxon>Bilophila</taxon>
    </lineage>
</organism>
<dbReference type="HOGENOM" id="CLU_655000_0_0_7"/>
<sequence>MADNTEYSKKHPDYSESYQRRGLALDLYEGGRRVEENPAYLIRHPYETQKQYDIRFQRATYRNFAAPIVDVFASFINEGRPQRVLPAKLEDMQDNVDRLGTKANTFFADVTRLAAAGGIRFVQVDAEPQAGITQAEAEEAGRRQWPYFISLDPTDVWDWEIGADGLDWVVIHGAGMEGNAPFTKGTRYETLTVWTRTEWTRYRRETDSTAKAGTSLGWKEYDRGINPSGLVPIVPFTFEDTAGSIMSGVPATDDVLSLVLRIYRRDSELDKMLFDRAVPLLNVNGLSKEDWADFVVGSSNALMSTNPGGITAQYVESTGTSFSAQTEFLTRDENSVREIALRMIRPQSGVGESAESKQIDRQQLDTQLANFARRCANAEAQCWKIAARWMRLDDSDISTPYTENYDVEAAGDAIVSALVSLNSQAIISKQTIRDTSAVKKMMPEGWKPEEEETRLQQELGSTRGASGTLRLPNILGGTGTQGMNI</sequence>
<dbReference type="EMBL" id="ADCP02000001">
    <property type="protein sequence ID" value="EFV43198.1"/>
    <property type="molecule type" value="Genomic_DNA"/>
</dbReference>
<dbReference type="InterPro" id="IPR025129">
    <property type="entry name" value="DUF4055"/>
</dbReference>
<reference evidence="2 3" key="2">
    <citation type="submission" date="2013-04" db="EMBL/GenBank/DDBJ databases">
        <title>The Genome Sequence of Bilophila wadsworthia 3_1_6.</title>
        <authorList>
            <consortium name="The Broad Institute Genomics Platform"/>
            <person name="Earl A."/>
            <person name="Ward D."/>
            <person name="Feldgarden M."/>
            <person name="Gevers D."/>
            <person name="Sibley C."/>
            <person name="Strauss J."/>
            <person name="Allen-Vercoe E."/>
            <person name="Walker B."/>
            <person name="Young S."/>
            <person name="Zeng Q."/>
            <person name="Gargeya S."/>
            <person name="Fitzgerald M."/>
            <person name="Haas B."/>
            <person name="Abouelleil A."/>
            <person name="Allen A.W."/>
            <person name="Alvarado L."/>
            <person name="Arachchi H.M."/>
            <person name="Berlin A.M."/>
            <person name="Chapman S.B."/>
            <person name="Gainer-Dewar J."/>
            <person name="Goldberg J."/>
            <person name="Griggs A."/>
            <person name="Gujja S."/>
            <person name="Hansen M."/>
            <person name="Howarth C."/>
            <person name="Imamovic A."/>
            <person name="Ireland A."/>
            <person name="Larimer J."/>
            <person name="McCowan C."/>
            <person name="Murphy C."/>
            <person name="Pearson M."/>
            <person name="Poon T.W."/>
            <person name="Priest M."/>
            <person name="Roberts A."/>
            <person name="Saif S."/>
            <person name="Shea T."/>
            <person name="Sisk P."/>
            <person name="Sykes S."/>
            <person name="Wortman J."/>
            <person name="Nusbaum C."/>
            <person name="Birren B."/>
        </authorList>
    </citation>
    <scope>NUCLEOTIDE SEQUENCE [LARGE SCALE GENOMIC DNA]</scope>
    <source>
        <strain evidence="2 3">3_1_6</strain>
    </source>
</reference>
<evidence type="ECO:0000259" key="1">
    <source>
        <dbReference type="Pfam" id="PF13264"/>
    </source>
</evidence>
<dbReference type="eggNOG" id="ENOG50315AZ">
    <property type="taxonomic scope" value="Bacteria"/>
</dbReference>
<reference evidence="2 3" key="1">
    <citation type="submission" date="2010-10" db="EMBL/GenBank/DDBJ databases">
        <authorList>
            <consortium name="The Broad Institute Genome Sequencing Platform"/>
            <person name="Ward D."/>
            <person name="Earl A."/>
            <person name="Feldgarden M."/>
            <person name="Young S.K."/>
            <person name="Gargeya S."/>
            <person name="Zeng Q."/>
            <person name="Alvarado L."/>
            <person name="Berlin A."/>
            <person name="Bochicchio J."/>
            <person name="Chapman S.B."/>
            <person name="Chen Z."/>
            <person name="Freedman E."/>
            <person name="Gellesch M."/>
            <person name="Goldberg J."/>
            <person name="Griggs A."/>
            <person name="Gujja S."/>
            <person name="Heilman E."/>
            <person name="Heiman D."/>
            <person name="Howarth C."/>
            <person name="Mehta T."/>
            <person name="Neiman D."/>
            <person name="Pearson M."/>
            <person name="Roberts A."/>
            <person name="Saif S."/>
            <person name="Shea T."/>
            <person name="Shenoy N."/>
            <person name="Sisk P."/>
            <person name="Stolte C."/>
            <person name="Sykes S."/>
            <person name="White J."/>
            <person name="Yandava C."/>
            <person name="Allen-Vercoe E."/>
            <person name="Sibley C."/>
            <person name="Ambrose C.E."/>
            <person name="Strauss J."/>
            <person name="Daigneault M."/>
            <person name="Haas B."/>
            <person name="Nusbaum C."/>
            <person name="Birren B."/>
        </authorList>
    </citation>
    <scope>NUCLEOTIDE SEQUENCE [LARGE SCALE GENOMIC DNA]</scope>
    <source>
        <strain evidence="2 3">3_1_6</strain>
    </source>
</reference>
<proteinExistence type="predicted"/>
<dbReference type="Pfam" id="PF13264">
    <property type="entry name" value="DUF4055"/>
    <property type="match status" value="1"/>
</dbReference>